<dbReference type="SUPFAM" id="SSF49899">
    <property type="entry name" value="Concanavalin A-like lectins/glucanases"/>
    <property type="match status" value="1"/>
</dbReference>
<protein>
    <recommendedName>
        <fullName evidence="3">SPRY domain-containing protein</fullName>
    </recommendedName>
</protein>
<proteinExistence type="predicted"/>
<organism evidence="1 2">
    <name type="scientific">Streblomastix strix</name>
    <dbReference type="NCBI Taxonomy" id="222440"/>
    <lineage>
        <taxon>Eukaryota</taxon>
        <taxon>Metamonada</taxon>
        <taxon>Preaxostyla</taxon>
        <taxon>Oxymonadida</taxon>
        <taxon>Streblomastigidae</taxon>
        <taxon>Streblomastix</taxon>
    </lineage>
</organism>
<dbReference type="InterPro" id="IPR013320">
    <property type="entry name" value="ConA-like_dom_sf"/>
</dbReference>
<dbReference type="AlphaFoldDB" id="A0A5J4WU33"/>
<sequence length="244" mass="27618">MIGLNKKYDNLADEILIQLNIVPKEYNIINGLIGLGPDIMLDILSEMIFIPNAIQFVGYPIAVHNPDPIDIEFSDGDGVMKRITKKQNNWNTISLTQILDNGITSLEVEFNTVQCDGNEAIGIVRNSFSIPTRAHWQNSPQKKHIAVFSGINWGGYIYYKGYQTPGNIGFGSNQIVKLEYNSEKGTLTYFLDNVQQPVYITGIKDKVRFVIYMYYSESTCTIRSFKKLTYPTAVTMIGEKAVHW</sequence>
<evidence type="ECO:0008006" key="3">
    <source>
        <dbReference type="Google" id="ProtNLM"/>
    </source>
</evidence>
<comment type="caution">
    <text evidence="1">The sequence shown here is derived from an EMBL/GenBank/DDBJ whole genome shotgun (WGS) entry which is preliminary data.</text>
</comment>
<dbReference type="InterPro" id="IPR043136">
    <property type="entry name" value="B30.2/SPRY_sf"/>
</dbReference>
<dbReference type="Proteomes" id="UP000324800">
    <property type="component" value="Unassembled WGS sequence"/>
</dbReference>
<accession>A0A5J4WU33</accession>
<evidence type="ECO:0000313" key="2">
    <source>
        <dbReference type="Proteomes" id="UP000324800"/>
    </source>
</evidence>
<dbReference type="Gene3D" id="2.60.120.920">
    <property type="match status" value="1"/>
</dbReference>
<reference evidence="1 2" key="1">
    <citation type="submission" date="2019-03" db="EMBL/GenBank/DDBJ databases">
        <title>Single cell metagenomics reveals metabolic interactions within the superorganism composed of flagellate Streblomastix strix and complex community of Bacteroidetes bacteria on its surface.</title>
        <authorList>
            <person name="Treitli S.C."/>
            <person name="Kolisko M."/>
            <person name="Husnik F."/>
            <person name="Keeling P."/>
            <person name="Hampl V."/>
        </authorList>
    </citation>
    <scope>NUCLEOTIDE SEQUENCE [LARGE SCALE GENOMIC DNA]</scope>
    <source>
        <strain evidence="1">ST1C</strain>
    </source>
</reference>
<evidence type="ECO:0000313" key="1">
    <source>
        <dbReference type="EMBL" id="KAA6398478.1"/>
    </source>
</evidence>
<gene>
    <name evidence="1" type="ORF">EZS28_006003</name>
</gene>
<dbReference type="EMBL" id="SNRW01000948">
    <property type="protein sequence ID" value="KAA6398478.1"/>
    <property type="molecule type" value="Genomic_DNA"/>
</dbReference>
<name>A0A5J4WU33_9EUKA</name>